<evidence type="ECO:0000259" key="6">
    <source>
        <dbReference type="PROSITE" id="PS50013"/>
    </source>
</evidence>
<dbReference type="SUPFAM" id="SSF101936">
    <property type="entry name" value="DNA-binding pseudobarrel domain"/>
    <property type="match status" value="1"/>
</dbReference>
<evidence type="ECO:0000256" key="1">
    <source>
        <dbReference type="ARBA" id="ARBA00023015"/>
    </source>
</evidence>
<evidence type="ECO:0000313" key="7">
    <source>
        <dbReference type="EMBL" id="EFN56125.1"/>
    </source>
</evidence>
<keyword evidence="4" id="KW-0539">Nucleus</keyword>
<dbReference type="InterPro" id="IPR015300">
    <property type="entry name" value="DNA-bd_pseudobarrel_sf"/>
</dbReference>
<dbReference type="GO" id="GO:0045944">
    <property type="term" value="P:positive regulation of transcription by RNA polymerase II"/>
    <property type="evidence" value="ECO:0007669"/>
    <property type="project" value="TreeGrafter"/>
</dbReference>
<dbReference type="CDD" id="cd10017">
    <property type="entry name" value="B3_DNA"/>
    <property type="match status" value="1"/>
</dbReference>
<dbReference type="RefSeq" id="XP_005848227.1">
    <property type="nucleotide sequence ID" value="XM_005848165.1"/>
</dbReference>
<keyword evidence="1" id="KW-0805">Transcription regulation</keyword>
<dbReference type="AlphaFoldDB" id="E1ZCX5"/>
<dbReference type="InterPro" id="IPR000953">
    <property type="entry name" value="Chromo/chromo_shadow_dom"/>
</dbReference>
<feature type="region of interest" description="Disordered" evidence="5">
    <location>
        <begin position="268"/>
        <end position="472"/>
    </location>
</feature>
<dbReference type="CDD" id="cd00024">
    <property type="entry name" value="CD_CSD"/>
    <property type="match status" value="1"/>
</dbReference>
<dbReference type="GO" id="GO:0003713">
    <property type="term" value="F:transcription coactivator activity"/>
    <property type="evidence" value="ECO:0007669"/>
    <property type="project" value="TreeGrafter"/>
</dbReference>
<keyword evidence="8" id="KW-1185">Reference proteome</keyword>
<dbReference type="EMBL" id="GL433842">
    <property type="protein sequence ID" value="EFN56125.1"/>
    <property type="molecule type" value="Genomic_DNA"/>
</dbReference>
<proteinExistence type="predicted"/>
<dbReference type="InterPro" id="IPR016197">
    <property type="entry name" value="Chromo-like_dom_sf"/>
</dbReference>
<dbReference type="GeneID" id="17355631"/>
<feature type="compositionally biased region" description="Low complexity" evidence="5">
    <location>
        <begin position="333"/>
        <end position="342"/>
    </location>
</feature>
<name>E1ZCX5_CHLVA</name>
<dbReference type="GO" id="GO:0016592">
    <property type="term" value="C:mediator complex"/>
    <property type="evidence" value="ECO:0007669"/>
    <property type="project" value="TreeGrafter"/>
</dbReference>
<dbReference type="OrthoDB" id="1909330at2759"/>
<dbReference type="InParanoid" id="E1ZCX5"/>
<sequence>MAQNELSEYELQRQRRIEENQRIMHQMGVVDAAANIQASHQASQAQRPQPRPKRKFETLLIKQEDLRRSDRSRKDVNYNENDASRQEQALARAEARSRTITIRRFKPAAGGDRVAAREHIEGLSNPAMIKVLSSSMVYGGFWCTAPSGLASHVKVTDKVNLAAYLAPQHEVPEGAEYTTDDPNGGKYWDMVWLPHGRSYGFSGGWRGFAIDLKLFPGDAVVVETVPTAQHVTTGTRFSLTMHIFRALDFESEAAKEARRKALEAAAAVEAAEDEAAGAEEAEQQTQQQQQQQQEQEQGEQSAEAGAAAELSELEAEQDAAATAVAEISEPEQEQAVAAATAELSDQEPGQEAAETATSPAFPASGGKRHRQTMLAAAGGSKRQKRAVAASKPPAAPPGKAPPRKASADGKAAKPAAKKRAAKKRAGGAEKQKKGGAAAAAKTQQKRQPAKEPAKPAQQQEPEKQPEEEEAWDVECIVGVKGKGKSLKYEIKWVGYEETTWEHATMLDQPVHTYNLAPGLVV</sequence>
<dbReference type="SUPFAM" id="SSF54160">
    <property type="entry name" value="Chromo domain-like"/>
    <property type="match status" value="1"/>
</dbReference>
<dbReference type="PANTHER" id="PTHR46007:SF8">
    <property type="entry name" value="C2H2-TYPE DOMAIN-CONTAINING PROTEIN"/>
    <property type="match status" value="1"/>
</dbReference>
<organism evidence="8">
    <name type="scientific">Chlorella variabilis</name>
    <name type="common">Green alga</name>
    <dbReference type="NCBI Taxonomy" id="554065"/>
    <lineage>
        <taxon>Eukaryota</taxon>
        <taxon>Viridiplantae</taxon>
        <taxon>Chlorophyta</taxon>
        <taxon>core chlorophytes</taxon>
        <taxon>Trebouxiophyceae</taxon>
        <taxon>Chlorellales</taxon>
        <taxon>Chlorellaceae</taxon>
        <taxon>Chlorella clade</taxon>
        <taxon>Chlorella</taxon>
    </lineage>
</organism>
<feature type="compositionally biased region" description="Acidic residues" evidence="5">
    <location>
        <begin position="270"/>
        <end position="282"/>
    </location>
</feature>
<dbReference type="eggNOG" id="KOG1216">
    <property type="taxonomic scope" value="Eukaryota"/>
</dbReference>
<accession>E1ZCX5</accession>
<feature type="compositionally biased region" description="Low complexity" evidence="5">
    <location>
        <begin position="283"/>
        <end position="310"/>
    </location>
</feature>
<feature type="compositionally biased region" description="Low complexity" evidence="5">
    <location>
        <begin position="434"/>
        <end position="446"/>
    </location>
</feature>
<keyword evidence="3" id="KW-0804">Transcription</keyword>
<gene>
    <name evidence="7" type="ORF">CHLNCDRAFT_144743</name>
</gene>
<dbReference type="OMA" id="NCNSASK"/>
<dbReference type="Gene3D" id="2.40.50.40">
    <property type="match status" value="1"/>
</dbReference>
<dbReference type="InterPro" id="IPR051647">
    <property type="entry name" value="Mediator_comp_sub12"/>
</dbReference>
<dbReference type="Gene3D" id="2.40.330.10">
    <property type="entry name" value="DNA-binding pseudobarrel domain"/>
    <property type="match status" value="1"/>
</dbReference>
<evidence type="ECO:0000256" key="5">
    <source>
        <dbReference type="SAM" id="MobiDB-lite"/>
    </source>
</evidence>
<keyword evidence="2" id="KW-0238">DNA-binding</keyword>
<feature type="compositionally biased region" description="Basic residues" evidence="5">
    <location>
        <begin position="415"/>
        <end position="425"/>
    </location>
</feature>
<dbReference type="Proteomes" id="UP000008141">
    <property type="component" value="Unassembled WGS sequence"/>
</dbReference>
<evidence type="ECO:0000256" key="3">
    <source>
        <dbReference type="ARBA" id="ARBA00023163"/>
    </source>
</evidence>
<feature type="domain" description="Chromo" evidence="6">
    <location>
        <begin position="471"/>
        <end position="521"/>
    </location>
</feature>
<evidence type="ECO:0000256" key="4">
    <source>
        <dbReference type="ARBA" id="ARBA00023242"/>
    </source>
</evidence>
<reference evidence="7 8" key="1">
    <citation type="journal article" date="2010" name="Plant Cell">
        <title>The Chlorella variabilis NC64A genome reveals adaptation to photosymbiosis, coevolution with viruses, and cryptic sex.</title>
        <authorList>
            <person name="Blanc G."/>
            <person name="Duncan G."/>
            <person name="Agarkova I."/>
            <person name="Borodovsky M."/>
            <person name="Gurnon J."/>
            <person name="Kuo A."/>
            <person name="Lindquist E."/>
            <person name="Lucas S."/>
            <person name="Pangilinan J."/>
            <person name="Polle J."/>
            <person name="Salamov A."/>
            <person name="Terry A."/>
            <person name="Yamada T."/>
            <person name="Dunigan D.D."/>
            <person name="Grigoriev I.V."/>
            <person name="Claverie J.M."/>
            <person name="Van Etten J.L."/>
        </authorList>
    </citation>
    <scope>NUCLEOTIDE SEQUENCE [LARGE SCALE GENOMIC DNA]</scope>
    <source>
        <strain evidence="7 8">NC64A</strain>
    </source>
</reference>
<protein>
    <recommendedName>
        <fullName evidence="6">Chromo domain-containing protein</fullName>
    </recommendedName>
</protein>
<dbReference type="KEGG" id="cvr:CHLNCDRAFT_144743"/>
<dbReference type="PROSITE" id="PS50013">
    <property type="entry name" value="CHROMO_2"/>
    <property type="match status" value="1"/>
</dbReference>
<dbReference type="InterPro" id="IPR003340">
    <property type="entry name" value="B3_DNA-bd"/>
</dbReference>
<dbReference type="PANTHER" id="PTHR46007">
    <property type="entry name" value="MEDIATOR OF RNA POLYMERASE II TRANSCRIPTION SUBUNIT 12"/>
    <property type="match status" value="1"/>
</dbReference>
<evidence type="ECO:0000313" key="8">
    <source>
        <dbReference type="Proteomes" id="UP000008141"/>
    </source>
</evidence>
<evidence type="ECO:0000256" key="2">
    <source>
        <dbReference type="ARBA" id="ARBA00023125"/>
    </source>
</evidence>
<dbReference type="GO" id="GO:0003677">
    <property type="term" value="F:DNA binding"/>
    <property type="evidence" value="ECO:0007669"/>
    <property type="project" value="UniProtKB-KW"/>
</dbReference>